<evidence type="ECO:0000256" key="1">
    <source>
        <dbReference type="ARBA" id="ARBA00022481"/>
    </source>
</evidence>
<dbReference type="OrthoDB" id="689350at2759"/>
<comment type="similarity">
    <text evidence="5">Belongs to the HIPP family.</text>
</comment>
<protein>
    <submittedName>
        <fullName evidence="9">Heavy metal-associated isoprenylated plant protein 43-like</fullName>
    </submittedName>
</protein>
<name>A0A6J1BT00_MOMCH</name>
<dbReference type="RefSeq" id="XP_022132691.1">
    <property type="nucleotide sequence ID" value="XM_022276999.1"/>
</dbReference>
<keyword evidence="1" id="KW-0488">Methylation</keyword>
<evidence type="ECO:0000259" key="7">
    <source>
        <dbReference type="Pfam" id="PF00403"/>
    </source>
</evidence>
<keyword evidence="4" id="KW-0636">Prenylation</keyword>
<gene>
    <name evidence="9" type="primary">LOC111005489</name>
</gene>
<sequence>MAQIKTVLKIDIACQKCKTKVLKAVTIEGVDKIETDEAKGTVAVTGTADPYDIIVRARKAISCAGKYAEVVSIGPPPKPDDKEKKPDDKDKKPPPPCPCPYPCPPNYCPSYGYAVVVPRETYPPCSIL</sequence>
<dbReference type="KEGG" id="mcha:111005489"/>
<dbReference type="PANTHER" id="PTHR45811:SF13">
    <property type="entry name" value="OS04G0661100 PROTEIN"/>
    <property type="match status" value="1"/>
</dbReference>
<dbReference type="InterPro" id="IPR036163">
    <property type="entry name" value="HMA_dom_sf"/>
</dbReference>
<evidence type="ECO:0000256" key="6">
    <source>
        <dbReference type="SAM" id="MobiDB-lite"/>
    </source>
</evidence>
<dbReference type="GeneID" id="111005489"/>
<dbReference type="Pfam" id="PF00403">
    <property type="entry name" value="HMA"/>
    <property type="match status" value="1"/>
</dbReference>
<evidence type="ECO:0000256" key="2">
    <source>
        <dbReference type="ARBA" id="ARBA00022723"/>
    </source>
</evidence>
<evidence type="ECO:0000313" key="8">
    <source>
        <dbReference type="Proteomes" id="UP000504603"/>
    </source>
</evidence>
<dbReference type="Gene3D" id="3.30.70.100">
    <property type="match status" value="1"/>
</dbReference>
<evidence type="ECO:0000313" key="9">
    <source>
        <dbReference type="RefSeq" id="XP_022132691.1"/>
    </source>
</evidence>
<organism evidence="8 9">
    <name type="scientific">Momordica charantia</name>
    <name type="common">Bitter gourd</name>
    <name type="synonym">Balsam pear</name>
    <dbReference type="NCBI Taxonomy" id="3673"/>
    <lineage>
        <taxon>Eukaryota</taxon>
        <taxon>Viridiplantae</taxon>
        <taxon>Streptophyta</taxon>
        <taxon>Embryophyta</taxon>
        <taxon>Tracheophyta</taxon>
        <taxon>Spermatophyta</taxon>
        <taxon>Magnoliopsida</taxon>
        <taxon>eudicotyledons</taxon>
        <taxon>Gunneridae</taxon>
        <taxon>Pentapetalae</taxon>
        <taxon>rosids</taxon>
        <taxon>fabids</taxon>
        <taxon>Cucurbitales</taxon>
        <taxon>Cucurbitaceae</taxon>
        <taxon>Momordiceae</taxon>
        <taxon>Momordica</taxon>
    </lineage>
</organism>
<evidence type="ECO:0000256" key="5">
    <source>
        <dbReference type="ARBA" id="ARBA00024045"/>
    </source>
</evidence>
<feature type="domain" description="HMA" evidence="7">
    <location>
        <begin position="8"/>
        <end position="65"/>
    </location>
</feature>
<dbReference type="AlphaFoldDB" id="A0A6J1BT00"/>
<dbReference type="InterPro" id="IPR006121">
    <property type="entry name" value="HMA_dom"/>
</dbReference>
<reference evidence="9" key="1">
    <citation type="submission" date="2025-08" db="UniProtKB">
        <authorList>
            <consortium name="RefSeq"/>
        </authorList>
    </citation>
    <scope>IDENTIFICATION</scope>
    <source>
        <strain evidence="9">OHB3-1</strain>
    </source>
</reference>
<keyword evidence="3" id="KW-0449">Lipoprotein</keyword>
<dbReference type="SUPFAM" id="SSF55008">
    <property type="entry name" value="HMA, heavy metal-associated domain"/>
    <property type="match status" value="1"/>
</dbReference>
<accession>A0A6J1BT00</accession>
<dbReference type="Proteomes" id="UP000504603">
    <property type="component" value="Unplaced"/>
</dbReference>
<keyword evidence="8" id="KW-1185">Reference proteome</keyword>
<dbReference type="PANTHER" id="PTHR45811">
    <property type="entry name" value="COPPER TRANSPORT PROTEIN FAMILY-RELATED"/>
    <property type="match status" value="1"/>
</dbReference>
<keyword evidence="2" id="KW-0479">Metal-binding</keyword>
<feature type="compositionally biased region" description="Basic and acidic residues" evidence="6">
    <location>
        <begin position="78"/>
        <end position="93"/>
    </location>
</feature>
<evidence type="ECO:0000256" key="4">
    <source>
        <dbReference type="ARBA" id="ARBA00023289"/>
    </source>
</evidence>
<proteinExistence type="inferred from homology"/>
<dbReference type="GO" id="GO:0046872">
    <property type="term" value="F:metal ion binding"/>
    <property type="evidence" value="ECO:0007669"/>
    <property type="project" value="UniProtKB-KW"/>
</dbReference>
<feature type="region of interest" description="Disordered" evidence="6">
    <location>
        <begin position="72"/>
        <end position="94"/>
    </location>
</feature>
<dbReference type="InterPro" id="IPR051863">
    <property type="entry name" value="HIPP"/>
</dbReference>
<evidence type="ECO:0000256" key="3">
    <source>
        <dbReference type="ARBA" id="ARBA00023288"/>
    </source>
</evidence>